<organism evidence="2 3">
    <name type="scientific">Terfezia boudieri ATCC MYA-4762</name>
    <dbReference type="NCBI Taxonomy" id="1051890"/>
    <lineage>
        <taxon>Eukaryota</taxon>
        <taxon>Fungi</taxon>
        <taxon>Dikarya</taxon>
        <taxon>Ascomycota</taxon>
        <taxon>Pezizomycotina</taxon>
        <taxon>Pezizomycetes</taxon>
        <taxon>Pezizales</taxon>
        <taxon>Pezizaceae</taxon>
        <taxon>Terfezia</taxon>
    </lineage>
</organism>
<evidence type="ECO:0000313" key="3">
    <source>
        <dbReference type="Proteomes" id="UP000267821"/>
    </source>
</evidence>
<evidence type="ECO:0000313" key="2">
    <source>
        <dbReference type="EMBL" id="RPB18457.1"/>
    </source>
</evidence>
<sequence>MSTTLTTTLTSTLTSMSTTPASSIVRNLWSLLLESQKLEITSLKKTCEVRMEKDPICLGGAIHEKKDPHDELYFQYYSRVSITNNDEGELTPMTTELTNATAVQTYLLNPDFFGDDSPLIRNPRNPLANTPKTGNLINHYEHHEPDRYGQKATTNT</sequence>
<gene>
    <name evidence="2" type="ORF">L211DRAFT_854110</name>
</gene>
<protein>
    <submittedName>
        <fullName evidence="2">Uncharacterized protein</fullName>
    </submittedName>
</protein>
<evidence type="ECO:0000256" key="1">
    <source>
        <dbReference type="SAM" id="MobiDB-lite"/>
    </source>
</evidence>
<dbReference type="InParanoid" id="A0A3N4L6E1"/>
<feature type="compositionally biased region" description="Polar residues" evidence="1">
    <location>
        <begin position="127"/>
        <end position="136"/>
    </location>
</feature>
<keyword evidence="3" id="KW-1185">Reference proteome</keyword>
<feature type="region of interest" description="Disordered" evidence="1">
    <location>
        <begin position="119"/>
        <end position="156"/>
    </location>
</feature>
<accession>A0A3N4L6E1</accession>
<reference evidence="2 3" key="1">
    <citation type="journal article" date="2018" name="Nat. Ecol. Evol.">
        <title>Pezizomycetes genomes reveal the molecular basis of ectomycorrhizal truffle lifestyle.</title>
        <authorList>
            <person name="Murat C."/>
            <person name="Payen T."/>
            <person name="Noel B."/>
            <person name="Kuo A."/>
            <person name="Morin E."/>
            <person name="Chen J."/>
            <person name="Kohler A."/>
            <person name="Krizsan K."/>
            <person name="Balestrini R."/>
            <person name="Da Silva C."/>
            <person name="Montanini B."/>
            <person name="Hainaut M."/>
            <person name="Levati E."/>
            <person name="Barry K.W."/>
            <person name="Belfiori B."/>
            <person name="Cichocki N."/>
            <person name="Clum A."/>
            <person name="Dockter R.B."/>
            <person name="Fauchery L."/>
            <person name="Guy J."/>
            <person name="Iotti M."/>
            <person name="Le Tacon F."/>
            <person name="Lindquist E.A."/>
            <person name="Lipzen A."/>
            <person name="Malagnac F."/>
            <person name="Mello A."/>
            <person name="Molinier V."/>
            <person name="Miyauchi S."/>
            <person name="Poulain J."/>
            <person name="Riccioni C."/>
            <person name="Rubini A."/>
            <person name="Sitrit Y."/>
            <person name="Splivallo R."/>
            <person name="Traeger S."/>
            <person name="Wang M."/>
            <person name="Zifcakova L."/>
            <person name="Wipf D."/>
            <person name="Zambonelli A."/>
            <person name="Paolocci F."/>
            <person name="Nowrousian M."/>
            <person name="Ottonello S."/>
            <person name="Baldrian P."/>
            <person name="Spatafora J.W."/>
            <person name="Henrissat B."/>
            <person name="Nagy L.G."/>
            <person name="Aury J.M."/>
            <person name="Wincker P."/>
            <person name="Grigoriev I.V."/>
            <person name="Bonfante P."/>
            <person name="Martin F.M."/>
        </authorList>
    </citation>
    <scope>NUCLEOTIDE SEQUENCE [LARGE SCALE GENOMIC DNA]</scope>
    <source>
        <strain evidence="2 3">ATCC MYA-4762</strain>
    </source>
</reference>
<name>A0A3N4L6E1_9PEZI</name>
<dbReference type="Proteomes" id="UP000267821">
    <property type="component" value="Unassembled WGS sequence"/>
</dbReference>
<proteinExistence type="predicted"/>
<feature type="compositionally biased region" description="Basic and acidic residues" evidence="1">
    <location>
        <begin position="139"/>
        <end position="149"/>
    </location>
</feature>
<dbReference type="EMBL" id="ML121628">
    <property type="protein sequence ID" value="RPB18457.1"/>
    <property type="molecule type" value="Genomic_DNA"/>
</dbReference>
<dbReference type="AlphaFoldDB" id="A0A3N4L6E1"/>